<dbReference type="Gene3D" id="3.90.550.10">
    <property type="entry name" value="Spore Coat Polysaccharide Biosynthesis Protein SpsA, Chain A"/>
    <property type="match status" value="1"/>
</dbReference>
<dbReference type="EMBL" id="FOAF01000006">
    <property type="protein sequence ID" value="SEM02476.1"/>
    <property type="molecule type" value="Genomic_DNA"/>
</dbReference>
<keyword evidence="3" id="KW-1185">Reference proteome</keyword>
<dbReference type="Proteomes" id="UP000199421">
    <property type="component" value="Unassembled WGS sequence"/>
</dbReference>
<dbReference type="InterPro" id="IPR001173">
    <property type="entry name" value="Glyco_trans_2-like"/>
</dbReference>
<dbReference type="RefSeq" id="WP_093327980.1">
    <property type="nucleotide sequence ID" value="NZ_FOAF01000006.1"/>
</dbReference>
<evidence type="ECO:0000259" key="1">
    <source>
        <dbReference type="Pfam" id="PF00535"/>
    </source>
</evidence>
<dbReference type="STRING" id="407022.SAMN05661044_04023"/>
<accession>A0A1H7V033</accession>
<dbReference type="CDD" id="cd04186">
    <property type="entry name" value="GT_2_like_c"/>
    <property type="match status" value="1"/>
</dbReference>
<dbReference type="PANTHER" id="PTHR43179:SF10">
    <property type="entry name" value="GLYCOSYL TRANSFERASE"/>
    <property type="match status" value="1"/>
</dbReference>
<protein>
    <recommendedName>
        <fullName evidence="1">Glycosyltransferase 2-like domain-containing protein</fullName>
    </recommendedName>
</protein>
<feature type="domain" description="Glycosyltransferase 2-like" evidence="1">
    <location>
        <begin position="8"/>
        <end position="120"/>
    </location>
</feature>
<dbReference type="SUPFAM" id="SSF53448">
    <property type="entry name" value="Nucleotide-diphospho-sugar transferases"/>
    <property type="match status" value="1"/>
</dbReference>
<dbReference type="AlphaFoldDB" id="A0A1H7V033"/>
<dbReference type="PANTHER" id="PTHR43179">
    <property type="entry name" value="RHAMNOSYLTRANSFERASE WBBL"/>
    <property type="match status" value="1"/>
</dbReference>
<dbReference type="OrthoDB" id="9771846at2"/>
<organism evidence="2 3">
    <name type="scientific">Olivibacter domesticus</name>
    <name type="common">Pseudosphingobacterium domesticum</name>
    <dbReference type="NCBI Taxonomy" id="407022"/>
    <lineage>
        <taxon>Bacteria</taxon>
        <taxon>Pseudomonadati</taxon>
        <taxon>Bacteroidota</taxon>
        <taxon>Sphingobacteriia</taxon>
        <taxon>Sphingobacteriales</taxon>
        <taxon>Sphingobacteriaceae</taxon>
        <taxon>Olivibacter</taxon>
    </lineage>
</organism>
<dbReference type="InterPro" id="IPR029044">
    <property type="entry name" value="Nucleotide-diphossugar_trans"/>
</dbReference>
<gene>
    <name evidence="2" type="ORF">SAMN05661044_04023</name>
</gene>
<sequence length="271" mass="31193">MNITAAIVLYENDEVELAQAIDSCLASSLISKLYLIDNSTTQKLAHVKKDERIAYIHNPKNIGFGAAHNIAIHQTNSTYHLILNPDISFLTGVIEQLASFMEEHQDIGTVMPKVLYNQGEIQRLCKLLPSPMNLFGRRFAGGSKWGKALDASYELYDFTYDYVLDVPNLSGCFMFARTSLLKEIGGFDPRYFMYLEDVDLVRRIGQHARTVFYPFVSIYHGYRKGSYANGRLMRFHIQSAIKYFNKWGWFIDSERRKLNKITLDRIAKHKL</sequence>
<evidence type="ECO:0000313" key="3">
    <source>
        <dbReference type="Proteomes" id="UP000199421"/>
    </source>
</evidence>
<evidence type="ECO:0000313" key="2">
    <source>
        <dbReference type="EMBL" id="SEM02476.1"/>
    </source>
</evidence>
<proteinExistence type="predicted"/>
<reference evidence="3" key="1">
    <citation type="submission" date="2016-10" db="EMBL/GenBank/DDBJ databases">
        <authorList>
            <person name="Varghese N."/>
            <person name="Submissions S."/>
        </authorList>
    </citation>
    <scope>NUCLEOTIDE SEQUENCE [LARGE SCALE GENOMIC DNA]</scope>
    <source>
        <strain evidence="3">DSM 18733</strain>
    </source>
</reference>
<name>A0A1H7V033_OLID1</name>
<dbReference type="Pfam" id="PF00535">
    <property type="entry name" value="Glycos_transf_2"/>
    <property type="match status" value="1"/>
</dbReference>